<dbReference type="SUPFAM" id="SSF55347">
    <property type="entry name" value="Glyceraldehyde-3-phosphate dehydrogenase-like, C-terminal domain"/>
    <property type="match status" value="1"/>
</dbReference>
<evidence type="ECO:0000313" key="4">
    <source>
        <dbReference type="Proteomes" id="UP001564626"/>
    </source>
</evidence>
<dbReference type="InterPro" id="IPR002587">
    <property type="entry name" value="Myo-inos-1-P_Synthase"/>
</dbReference>
<evidence type="ECO:0000259" key="2">
    <source>
        <dbReference type="Pfam" id="PF01658"/>
    </source>
</evidence>
<comment type="caution">
    <text evidence="3">The sequence shown here is derived from an EMBL/GenBank/DDBJ whole genome shotgun (WGS) entry which is preliminary data.</text>
</comment>
<evidence type="ECO:0000313" key="3">
    <source>
        <dbReference type="EMBL" id="MEY8038238.1"/>
    </source>
</evidence>
<dbReference type="Pfam" id="PF07994">
    <property type="entry name" value="NAD_binding_5"/>
    <property type="match status" value="1"/>
</dbReference>
<dbReference type="PIRSF" id="PIRSF015578">
    <property type="entry name" value="Myoinos-ppht_syn"/>
    <property type="match status" value="1"/>
</dbReference>
<dbReference type="Gene3D" id="3.40.50.720">
    <property type="entry name" value="NAD(P)-binding Rossmann-like Domain"/>
    <property type="match status" value="1"/>
</dbReference>
<dbReference type="EMBL" id="JBGEHV010000002">
    <property type="protein sequence ID" value="MEY8038238.1"/>
    <property type="molecule type" value="Genomic_DNA"/>
</dbReference>
<comment type="similarity">
    <text evidence="1">Belongs to the myo-inositol 1-phosphate synthase family.</text>
</comment>
<proteinExistence type="inferred from homology"/>
<keyword evidence="4" id="KW-1185">Reference proteome</keyword>
<dbReference type="InterPro" id="IPR036291">
    <property type="entry name" value="NAD(P)-bd_dom_sf"/>
</dbReference>
<dbReference type="RefSeq" id="WP_345360866.1">
    <property type="nucleotide sequence ID" value="NZ_BAABII010000005.1"/>
</dbReference>
<reference evidence="3 4" key="1">
    <citation type="submission" date="2024-08" db="EMBL/GenBank/DDBJ databases">
        <title>Genome mining of Saccharopolyspora cebuensis PGLac3 from Nigerian medicinal plant.</title>
        <authorList>
            <person name="Ezeobiora C.E."/>
            <person name="Igbokwe N.H."/>
            <person name="Amin D.H."/>
            <person name="Mendie U.E."/>
        </authorList>
    </citation>
    <scope>NUCLEOTIDE SEQUENCE [LARGE SCALE GENOMIC DNA]</scope>
    <source>
        <strain evidence="3 4">PGLac3</strain>
    </source>
</reference>
<dbReference type="SUPFAM" id="SSF51735">
    <property type="entry name" value="NAD(P)-binding Rossmann-fold domains"/>
    <property type="match status" value="1"/>
</dbReference>
<dbReference type="Gene3D" id="3.30.360.10">
    <property type="entry name" value="Dihydrodipicolinate Reductase, domain 2"/>
    <property type="match status" value="1"/>
</dbReference>
<gene>
    <name evidence="3" type="ORF">AB8O55_02405</name>
</gene>
<dbReference type="InterPro" id="IPR013021">
    <property type="entry name" value="Myo-inos-1-P_Synthase_GAPDH"/>
</dbReference>
<dbReference type="Pfam" id="PF01658">
    <property type="entry name" value="Inos-1-P_synth"/>
    <property type="match status" value="1"/>
</dbReference>
<evidence type="ECO:0000256" key="1">
    <source>
        <dbReference type="ARBA" id="ARBA00010813"/>
    </source>
</evidence>
<accession>A0ABV4CCH2</accession>
<name>A0ABV4CCH2_9PSEU</name>
<protein>
    <submittedName>
        <fullName evidence="3">Inositol-3-phosphate synthase</fullName>
    </submittedName>
</protein>
<dbReference type="Proteomes" id="UP001564626">
    <property type="component" value="Unassembled WGS sequence"/>
</dbReference>
<feature type="domain" description="Myo-inositol-1-phosphate synthase GAPDH-like" evidence="2">
    <location>
        <begin position="226"/>
        <end position="330"/>
    </location>
</feature>
<dbReference type="PANTHER" id="PTHR11510">
    <property type="entry name" value="MYO-INOSITOL-1 PHOSPHATE SYNTHASE"/>
    <property type="match status" value="1"/>
</dbReference>
<sequence>MDDTTRPGRTGLWLNGARGSVATTTIVGLAALRAGLAPPTGCVTELPGIRSAALPDWADLVVGGHDVSAVSPHKSAEHLVASGVLPAGVTGAVAPQITAAEAELRRGYDPAVDRDGQGAAARRMAADIDDFARRHDLRRVVVVNVASTEAPVPDLPEHHDAAALEAALDDPARGVLPASAVAAYAAVLAGSPYVEFTPSMGITCPALRELAERRGLPYAGSDGKTGQTLLRTALAPMFTERGFAVRSWAGTNLLGGGDGATLADPETAASKLASKARGLAALVGEQATAPLHIDHVPDLEQTKVAWDHVRAEGFLGTPVTLQLTWTGYDSALAAPLVLDLVRLVAMAHRAGQRGALPALACFFKDPIGSDEHRFDHQVRRLYDWVRATAGGAG</sequence>
<organism evidence="3 4">
    <name type="scientific">Saccharopolyspora cebuensis</name>
    <dbReference type="NCBI Taxonomy" id="418759"/>
    <lineage>
        <taxon>Bacteria</taxon>
        <taxon>Bacillati</taxon>
        <taxon>Actinomycetota</taxon>
        <taxon>Actinomycetes</taxon>
        <taxon>Pseudonocardiales</taxon>
        <taxon>Pseudonocardiaceae</taxon>
        <taxon>Saccharopolyspora</taxon>
    </lineage>
</organism>